<dbReference type="PANTHER" id="PTHR24306:SF7">
    <property type="entry name" value="AHBB"/>
    <property type="match status" value="1"/>
</dbReference>
<gene>
    <name evidence="2" type="ORF">NA57DRAFT_59915</name>
</gene>
<dbReference type="Proteomes" id="UP000799772">
    <property type="component" value="Unassembled WGS sequence"/>
</dbReference>
<comment type="caution">
    <text evidence="2">The sequence shown here is derived from an EMBL/GenBank/DDBJ whole genome shotgun (WGS) entry which is preliminary data.</text>
</comment>
<dbReference type="PANTHER" id="PTHR24306">
    <property type="match status" value="1"/>
</dbReference>
<name>A0A9P4I753_9PEZI</name>
<dbReference type="Gene3D" id="1.10.630.10">
    <property type="entry name" value="Cytochrome P450"/>
    <property type="match status" value="1"/>
</dbReference>
<dbReference type="GO" id="GO:0020037">
    <property type="term" value="F:heme binding"/>
    <property type="evidence" value="ECO:0007669"/>
    <property type="project" value="InterPro"/>
</dbReference>
<keyword evidence="3" id="KW-1185">Reference proteome</keyword>
<dbReference type="GO" id="GO:0004497">
    <property type="term" value="F:monooxygenase activity"/>
    <property type="evidence" value="ECO:0007669"/>
    <property type="project" value="InterPro"/>
</dbReference>
<keyword evidence="1" id="KW-0732">Signal</keyword>
<protein>
    <recommendedName>
        <fullName evidence="4">Cytochrome P450</fullName>
    </recommendedName>
</protein>
<feature type="signal peptide" evidence="1">
    <location>
        <begin position="1"/>
        <end position="22"/>
    </location>
</feature>
<evidence type="ECO:0000313" key="2">
    <source>
        <dbReference type="EMBL" id="KAF2095174.1"/>
    </source>
</evidence>
<reference evidence="2" key="1">
    <citation type="journal article" date="2020" name="Stud. Mycol.">
        <title>101 Dothideomycetes genomes: a test case for predicting lifestyles and emergence of pathogens.</title>
        <authorList>
            <person name="Haridas S."/>
            <person name="Albert R."/>
            <person name="Binder M."/>
            <person name="Bloem J."/>
            <person name="Labutti K."/>
            <person name="Salamov A."/>
            <person name="Andreopoulos B."/>
            <person name="Baker S."/>
            <person name="Barry K."/>
            <person name="Bills G."/>
            <person name="Bluhm B."/>
            <person name="Cannon C."/>
            <person name="Castanera R."/>
            <person name="Culley D."/>
            <person name="Daum C."/>
            <person name="Ezra D."/>
            <person name="Gonzalez J."/>
            <person name="Henrissat B."/>
            <person name="Kuo A."/>
            <person name="Liang C."/>
            <person name="Lipzen A."/>
            <person name="Lutzoni F."/>
            <person name="Magnuson J."/>
            <person name="Mondo S."/>
            <person name="Nolan M."/>
            <person name="Ohm R."/>
            <person name="Pangilinan J."/>
            <person name="Park H.-J."/>
            <person name="Ramirez L."/>
            <person name="Alfaro M."/>
            <person name="Sun H."/>
            <person name="Tritt A."/>
            <person name="Yoshinaga Y."/>
            <person name="Zwiers L.-H."/>
            <person name="Turgeon B."/>
            <person name="Goodwin S."/>
            <person name="Spatafora J."/>
            <person name="Crous P."/>
            <person name="Grigoriev I."/>
        </authorList>
    </citation>
    <scope>NUCLEOTIDE SEQUENCE</scope>
    <source>
        <strain evidence="2">CBS 133067</strain>
    </source>
</reference>
<evidence type="ECO:0000313" key="3">
    <source>
        <dbReference type="Proteomes" id="UP000799772"/>
    </source>
</evidence>
<dbReference type="AlphaFoldDB" id="A0A9P4I753"/>
<dbReference type="SUPFAM" id="SSF48264">
    <property type="entry name" value="Cytochrome P450"/>
    <property type="match status" value="1"/>
</dbReference>
<dbReference type="GO" id="GO:0005506">
    <property type="term" value="F:iron ion binding"/>
    <property type="evidence" value="ECO:0007669"/>
    <property type="project" value="InterPro"/>
</dbReference>
<evidence type="ECO:0008006" key="4">
    <source>
        <dbReference type="Google" id="ProtNLM"/>
    </source>
</evidence>
<dbReference type="InterPro" id="IPR036396">
    <property type="entry name" value="Cyt_P450_sf"/>
</dbReference>
<dbReference type="GO" id="GO:0016705">
    <property type="term" value="F:oxidoreductase activity, acting on paired donors, with incorporation or reduction of molecular oxygen"/>
    <property type="evidence" value="ECO:0007669"/>
    <property type="project" value="InterPro"/>
</dbReference>
<feature type="chain" id="PRO_5040397298" description="Cytochrome P450" evidence="1">
    <location>
        <begin position="23"/>
        <end position="552"/>
    </location>
</feature>
<dbReference type="OrthoDB" id="3366823at2759"/>
<proteinExistence type="predicted"/>
<sequence>MISFASIALGLFSAIILQLVVTRYTSDGAAKRGQTGTPTLLPHWIPYFGHLPRLLFQSDGFLGRRRKAAEGGAFALTAMGRQYNIISSPGSIAAALENAESALDYHEPAINVLKAAFSFPKADETTLKAILTSNEERCILPQSVTEHLTTTALKTIQSTIPDLLSFMSNLIDQFPWERYTIISLPEADSTSTTSDIAIVDLHLLLRNYITHHLTRILLPHSLLESHTHAQSFVQDLWTMNAALFQLTLGLPRWLPIPRLTSAHIARRNLLWSLGGLFYALDRVKRGEEPSGEWRDLDDEFAELSPFVRHVQDVYGDLKPEARASMALVGLLGLSVRLMRLVLWTVVHIAQSKSLVARVREETKENVRATQPPLVFGVAEPVHLEIDGEVLAREGSCPVLESCYTESVRLYDRSLGLASVIQTCELHAGGEGNSDGKKDTLVLEEDTMLATVPYLHNLSEAVFDDPLQWNPDRQLKDTLLPDGLDLLAGGGAQFVKTLSVALIAGVLAVWDVEIPHKIPKAGRSITVAGPKGIVKARLKRRELRESAQGALGH</sequence>
<accession>A0A9P4I753</accession>
<organism evidence="2 3">
    <name type="scientific">Rhizodiscina lignyota</name>
    <dbReference type="NCBI Taxonomy" id="1504668"/>
    <lineage>
        <taxon>Eukaryota</taxon>
        <taxon>Fungi</taxon>
        <taxon>Dikarya</taxon>
        <taxon>Ascomycota</taxon>
        <taxon>Pezizomycotina</taxon>
        <taxon>Dothideomycetes</taxon>
        <taxon>Pleosporomycetidae</taxon>
        <taxon>Aulographales</taxon>
        <taxon>Rhizodiscinaceae</taxon>
        <taxon>Rhizodiscina</taxon>
    </lineage>
</organism>
<evidence type="ECO:0000256" key="1">
    <source>
        <dbReference type="SAM" id="SignalP"/>
    </source>
</evidence>
<dbReference type="EMBL" id="ML978132">
    <property type="protein sequence ID" value="KAF2095174.1"/>
    <property type="molecule type" value="Genomic_DNA"/>
</dbReference>